<dbReference type="Proteomes" id="UP000248168">
    <property type="component" value="Unassembled WGS sequence"/>
</dbReference>
<reference evidence="2" key="1">
    <citation type="submission" date="2018-04" db="EMBL/GenBank/DDBJ databases">
        <authorList>
            <person name="Lucker S."/>
            <person name="Sakoula D."/>
        </authorList>
    </citation>
    <scope>NUCLEOTIDE SEQUENCE [LARGE SCALE GENOMIC DNA]</scope>
</reference>
<proteinExistence type="predicted"/>
<protein>
    <submittedName>
        <fullName evidence="1">Uncharacterized protein</fullName>
    </submittedName>
</protein>
<evidence type="ECO:0000313" key="1">
    <source>
        <dbReference type="EMBL" id="SPP63974.1"/>
    </source>
</evidence>
<sequence>MAASTIQLSGPFPLYEATACISNSCPLIPV</sequence>
<dbReference type="EMBL" id="OUNR01000001">
    <property type="protein sequence ID" value="SPP63974.1"/>
    <property type="molecule type" value="Genomic_DNA"/>
</dbReference>
<gene>
    <name evidence="1" type="ORF">NITLEN_11060</name>
</gene>
<organism evidence="1 2">
    <name type="scientific">Nitrospira lenta</name>
    <dbReference type="NCBI Taxonomy" id="1436998"/>
    <lineage>
        <taxon>Bacteria</taxon>
        <taxon>Pseudomonadati</taxon>
        <taxon>Nitrospirota</taxon>
        <taxon>Nitrospiria</taxon>
        <taxon>Nitrospirales</taxon>
        <taxon>Nitrospiraceae</taxon>
        <taxon>Nitrospira</taxon>
    </lineage>
</organism>
<evidence type="ECO:0000313" key="2">
    <source>
        <dbReference type="Proteomes" id="UP000248168"/>
    </source>
</evidence>
<accession>A0A330L2V5</accession>
<dbReference type="InParanoid" id="A0A330L2V5"/>
<dbReference type="AlphaFoldDB" id="A0A330L2V5"/>
<keyword evidence="2" id="KW-1185">Reference proteome</keyword>
<name>A0A330L2V5_9BACT</name>